<feature type="transmembrane region" description="Helical" evidence="2">
    <location>
        <begin position="80"/>
        <end position="104"/>
    </location>
</feature>
<reference evidence="4 5" key="1">
    <citation type="submission" date="2020-02" db="EMBL/GenBank/DDBJ databases">
        <title>A chromosome-scale genome assembly of the black bullhead catfish (Ameiurus melas).</title>
        <authorList>
            <person name="Wen M."/>
            <person name="Zham M."/>
            <person name="Cabau C."/>
            <person name="Klopp C."/>
            <person name="Donnadieu C."/>
            <person name="Roques C."/>
            <person name="Bouchez O."/>
            <person name="Lampietro C."/>
            <person name="Jouanno E."/>
            <person name="Herpin A."/>
            <person name="Louis A."/>
            <person name="Berthelot C."/>
            <person name="Parey E."/>
            <person name="Roest-Crollius H."/>
            <person name="Braasch I."/>
            <person name="Postlethwait J."/>
            <person name="Robinson-Rechavi M."/>
            <person name="Echchiki A."/>
            <person name="Begum T."/>
            <person name="Montfort J."/>
            <person name="Schartl M."/>
            <person name="Bobe J."/>
            <person name="Guiguen Y."/>
        </authorList>
    </citation>
    <scope>NUCLEOTIDE SEQUENCE [LARGE SCALE GENOMIC DNA]</scope>
    <source>
        <strain evidence="4">M_S1</strain>
        <tissue evidence="4">Blood</tissue>
    </source>
</reference>
<keyword evidence="2" id="KW-0812">Transmembrane</keyword>
<proteinExistence type="predicted"/>
<feature type="chain" id="PRO_5029463992" evidence="3">
    <location>
        <begin position="20"/>
        <end position="294"/>
    </location>
</feature>
<keyword evidence="2" id="KW-1133">Transmembrane helix</keyword>
<protein>
    <submittedName>
        <fullName evidence="4">Uncharacterized protein</fullName>
    </submittedName>
</protein>
<sequence>MWVFLCVCFVAAFVCSADGQGADPSICTDRNDFEVCVGDWNCDLTVSQCFCKSGAPFCRCNNYIDEIYLGEHCSQKWTTLSFALVATLPGVALAFVIGLAVHLAHRFGKSSKSHGAGNELTYVQEQDLFPGIVFASDLNTPPPPPPRPTPVQVGVPMVSSRPYSVSDNTQFLSGGPPMRAPPPQYSAPDNTRPAFDRPPLGARYSLPPSSGTLGVPERAGQQPYSYTGGGAQVLSNPYGRARNPYEDHSATGEQYNQLPSPHAYEEQTAPPPAPSYRAPERCSVLPRAQIGRSY</sequence>
<organism evidence="4 5">
    <name type="scientific">Ameiurus melas</name>
    <name type="common">Black bullhead</name>
    <name type="synonym">Silurus melas</name>
    <dbReference type="NCBI Taxonomy" id="219545"/>
    <lineage>
        <taxon>Eukaryota</taxon>
        <taxon>Metazoa</taxon>
        <taxon>Chordata</taxon>
        <taxon>Craniata</taxon>
        <taxon>Vertebrata</taxon>
        <taxon>Euteleostomi</taxon>
        <taxon>Actinopterygii</taxon>
        <taxon>Neopterygii</taxon>
        <taxon>Teleostei</taxon>
        <taxon>Ostariophysi</taxon>
        <taxon>Siluriformes</taxon>
        <taxon>Ictaluridae</taxon>
        <taxon>Ameiurus</taxon>
    </lineage>
</organism>
<feature type="signal peptide" evidence="3">
    <location>
        <begin position="1"/>
        <end position="19"/>
    </location>
</feature>
<evidence type="ECO:0000313" key="5">
    <source>
        <dbReference type="Proteomes" id="UP000593565"/>
    </source>
</evidence>
<comment type="caution">
    <text evidence="4">The sequence shown here is derived from an EMBL/GenBank/DDBJ whole genome shotgun (WGS) entry which is preliminary data.</text>
</comment>
<evidence type="ECO:0000256" key="1">
    <source>
        <dbReference type="SAM" id="MobiDB-lite"/>
    </source>
</evidence>
<name>A0A7J5ZSH6_AMEME</name>
<keyword evidence="2" id="KW-0472">Membrane</keyword>
<dbReference type="Proteomes" id="UP000593565">
    <property type="component" value="Unassembled WGS sequence"/>
</dbReference>
<evidence type="ECO:0000256" key="2">
    <source>
        <dbReference type="SAM" id="Phobius"/>
    </source>
</evidence>
<evidence type="ECO:0000256" key="3">
    <source>
        <dbReference type="SAM" id="SignalP"/>
    </source>
</evidence>
<dbReference type="AlphaFoldDB" id="A0A7J5ZSH6"/>
<accession>A0A7J5ZSH6</accession>
<keyword evidence="3" id="KW-0732">Signal</keyword>
<evidence type="ECO:0000313" key="4">
    <source>
        <dbReference type="EMBL" id="KAF4073470.1"/>
    </source>
</evidence>
<keyword evidence="5" id="KW-1185">Reference proteome</keyword>
<dbReference type="EMBL" id="JAAGNN010000024">
    <property type="protein sequence ID" value="KAF4073470.1"/>
    <property type="molecule type" value="Genomic_DNA"/>
</dbReference>
<feature type="region of interest" description="Disordered" evidence="1">
    <location>
        <begin position="165"/>
        <end position="294"/>
    </location>
</feature>
<gene>
    <name evidence="4" type="ORF">AMELA_G00259020</name>
</gene>